<name>A0ACA9NHQ4_9GLOM</name>
<organism evidence="1 2">
    <name type="scientific">Racocetra persica</name>
    <dbReference type="NCBI Taxonomy" id="160502"/>
    <lineage>
        <taxon>Eukaryota</taxon>
        <taxon>Fungi</taxon>
        <taxon>Fungi incertae sedis</taxon>
        <taxon>Mucoromycota</taxon>
        <taxon>Glomeromycotina</taxon>
        <taxon>Glomeromycetes</taxon>
        <taxon>Diversisporales</taxon>
        <taxon>Gigasporaceae</taxon>
        <taxon>Racocetra</taxon>
    </lineage>
</organism>
<accession>A0ACA9NHQ4</accession>
<proteinExistence type="predicted"/>
<dbReference type="EMBL" id="CAJVQC010014345">
    <property type="protein sequence ID" value="CAG8656390.1"/>
    <property type="molecule type" value="Genomic_DNA"/>
</dbReference>
<sequence length="412" mass="45742">MSTSSCLQRCKNKGRDHGIPRYNDAKQSFGLNRALDWSDISSNPDVQKRLRDAYGTVDQIEAFPGGLAEDHVPGSNLGPLFYQSYINQWTNIRDSDRFWYESPAAGFTAAEIDTIHNTTLAMVIARNIPSTSSIPTNLWVVQPIVAPNATGPSSYSPLNILKFSNTYQVQWRIDGTDLYLLMTMQSTSAWFGIGFNPLDGGMLDADMIIVTSNSSMIDVGLYRPTAYQKPIRDTTSTFLTVLSKNSTNGYTQVEVKRPLNAPNRRPITNSAITTIYAFNPDFSILTYHGGNRGSMSVNFFSATTFGSVTNQAREMQLVHGIGMFLMWCVLFPVSIWIVRYMRHKNSYMFQHRNLQIISAFCVGVFGAVAMSSITVQFRVPHGILGTTIYISLIVQVALGILAMFGLAHVESA</sequence>
<evidence type="ECO:0000313" key="1">
    <source>
        <dbReference type="EMBL" id="CAG8656390.1"/>
    </source>
</evidence>
<comment type="caution">
    <text evidence="1">The sequence shown here is derived from an EMBL/GenBank/DDBJ whole genome shotgun (WGS) entry which is preliminary data.</text>
</comment>
<protein>
    <submittedName>
        <fullName evidence="1">2991_t:CDS:1</fullName>
    </submittedName>
</protein>
<evidence type="ECO:0000313" key="2">
    <source>
        <dbReference type="Proteomes" id="UP000789920"/>
    </source>
</evidence>
<feature type="non-terminal residue" evidence="1">
    <location>
        <position position="412"/>
    </location>
</feature>
<gene>
    <name evidence="1" type="ORF">RPERSI_LOCUS8090</name>
</gene>
<keyword evidence="2" id="KW-1185">Reference proteome</keyword>
<reference evidence="1" key="1">
    <citation type="submission" date="2021-06" db="EMBL/GenBank/DDBJ databases">
        <authorList>
            <person name="Kallberg Y."/>
            <person name="Tangrot J."/>
            <person name="Rosling A."/>
        </authorList>
    </citation>
    <scope>NUCLEOTIDE SEQUENCE</scope>
    <source>
        <strain evidence="1">MA461A</strain>
    </source>
</reference>
<dbReference type="Proteomes" id="UP000789920">
    <property type="component" value="Unassembled WGS sequence"/>
</dbReference>